<evidence type="ECO:0000313" key="1">
    <source>
        <dbReference type="EMBL" id="KAI8551543.1"/>
    </source>
</evidence>
<comment type="caution">
    <text evidence="1">The sequence shown here is derived from an EMBL/GenBank/DDBJ whole genome shotgun (WGS) entry which is preliminary data.</text>
</comment>
<sequence>MRAAAYLRTVGSYIRLLGSHLGNKRLLIVGCRDEIRAVEITIRWLGGSFSG</sequence>
<dbReference type="EMBL" id="CM046393">
    <property type="protein sequence ID" value="KAI8551543.1"/>
    <property type="molecule type" value="Genomic_DNA"/>
</dbReference>
<gene>
    <name evidence="1" type="ORF">RHMOL_Rhmol06G0195000</name>
</gene>
<accession>A0ACC0NGC8</accession>
<evidence type="ECO:0000313" key="2">
    <source>
        <dbReference type="Proteomes" id="UP001062846"/>
    </source>
</evidence>
<proteinExistence type="predicted"/>
<dbReference type="Proteomes" id="UP001062846">
    <property type="component" value="Chromosome 6"/>
</dbReference>
<reference evidence="1" key="1">
    <citation type="submission" date="2022-02" db="EMBL/GenBank/DDBJ databases">
        <title>Plant Genome Project.</title>
        <authorList>
            <person name="Zhang R.-G."/>
        </authorList>
    </citation>
    <scope>NUCLEOTIDE SEQUENCE</scope>
    <source>
        <strain evidence="1">AT1</strain>
    </source>
</reference>
<name>A0ACC0NGC8_RHOML</name>
<organism evidence="1 2">
    <name type="scientific">Rhododendron molle</name>
    <name type="common">Chinese azalea</name>
    <name type="synonym">Azalea mollis</name>
    <dbReference type="NCBI Taxonomy" id="49168"/>
    <lineage>
        <taxon>Eukaryota</taxon>
        <taxon>Viridiplantae</taxon>
        <taxon>Streptophyta</taxon>
        <taxon>Embryophyta</taxon>
        <taxon>Tracheophyta</taxon>
        <taxon>Spermatophyta</taxon>
        <taxon>Magnoliopsida</taxon>
        <taxon>eudicotyledons</taxon>
        <taxon>Gunneridae</taxon>
        <taxon>Pentapetalae</taxon>
        <taxon>asterids</taxon>
        <taxon>Ericales</taxon>
        <taxon>Ericaceae</taxon>
        <taxon>Ericoideae</taxon>
        <taxon>Rhodoreae</taxon>
        <taxon>Rhododendron</taxon>
    </lineage>
</organism>
<protein>
    <submittedName>
        <fullName evidence="1">Uncharacterized protein</fullName>
    </submittedName>
</protein>
<keyword evidence="2" id="KW-1185">Reference proteome</keyword>